<evidence type="ECO:0000256" key="8">
    <source>
        <dbReference type="ARBA" id="ARBA00023136"/>
    </source>
</evidence>
<dbReference type="Pfam" id="PF16923">
    <property type="entry name" value="Glyco_hydro_63N"/>
    <property type="match status" value="1"/>
</dbReference>
<keyword evidence="10 12" id="KW-0326">Glycosidase</keyword>
<reference evidence="15 16" key="1">
    <citation type="journal article" date="2012" name="Genome Biol.">
        <title>The genome of the polar eukaryotic microalga coccomyxa subellipsoidea reveals traits of cold adaptation.</title>
        <authorList>
            <person name="Blanc G."/>
            <person name="Agarkova I."/>
            <person name="Grimwood J."/>
            <person name="Kuo A."/>
            <person name="Brueggeman A."/>
            <person name="Dunigan D."/>
            <person name="Gurnon J."/>
            <person name="Ladunga I."/>
            <person name="Lindquist E."/>
            <person name="Lucas S."/>
            <person name="Pangilinan J."/>
            <person name="Proschold T."/>
            <person name="Salamov A."/>
            <person name="Schmutz J."/>
            <person name="Weeks D."/>
            <person name="Yamada T."/>
            <person name="Claverie J.M."/>
            <person name="Grigoriev I."/>
            <person name="Van Etten J."/>
            <person name="Lomsadze A."/>
            <person name="Borodovsky M."/>
        </authorList>
    </citation>
    <scope>NUCLEOTIDE SEQUENCE [LARGE SCALE GENOMIC DNA]</scope>
    <source>
        <strain evidence="15 16">C-169</strain>
    </source>
</reference>
<evidence type="ECO:0000256" key="1">
    <source>
        <dbReference type="ARBA" id="ARBA00004648"/>
    </source>
</evidence>
<dbReference type="GO" id="GO:0006487">
    <property type="term" value="P:protein N-linked glycosylation"/>
    <property type="evidence" value="ECO:0007669"/>
    <property type="project" value="UniProtKB-UniRule"/>
</dbReference>
<evidence type="ECO:0000256" key="12">
    <source>
        <dbReference type="RuleBase" id="RU368089"/>
    </source>
</evidence>
<dbReference type="InterPro" id="IPR031335">
    <property type="entry name" value="Glyco_hydro_63_C"/>
</dbReference>
<keyword evidence="3" id="KW-0812">Transmembrane</keyword>
<dbReference type="STRING" id="574566.I0Z2W2"/>
<comment type="subcellular location">
    <subcellularLocation>
        <location evidence="1 12">Endoplasmic reticulum membrane</location>
        <topology evidence="1 12">Single-pass type II membrane protein</topology>
    </subcellularLocation>
</comment>
<keyword evidence="4 12" id="KW-0378">Hydrolase</keyword>
<dbReference type="RefSeq" id="XP_005649525.1">
    <property type="nucleotide sequence ID" value="XM_005649468.1"/>
</dbReference>
<keyword evidence="7" id="KW-1133">Transmembrane helix</keyword>
<feature type="domain" description="Glycosyl hydrolase family 63 C-terminal" evidence="13">
    <location>
        <begin position="238"/>
        <end position="732"/>
    </location>
</feature>
<dbReference type="InterPro" id="IPR038518">
    <property type="entry name" value="Glyco_hydro_63N_sf"/>
</dbReference>
<feature type="domain" description="Glycosyl hydrolase family 63 N-terminal" evidence="14">
    <location>
        <begin position="1"/>
        <end position="56"/>
    </location>
</feature>
<evidence type="ECO:0000256" key="4">
    <source>
        <dbReference type="ARBA" id="ARBA00022801"/>
    </source>
</evidence>
<evidence type="ECO:0000256" key="9">
    <source>
        <dbReference type="ARBA" id="ARBA00023180"/>
    </source>
</evidence>
<evidence type="ECO:0000256" key="6">
    <source>
        <dbReference type="ARBA" id="ARBA00022968"/>
    </source>
</evidence>
<accession>I0Z2W2</accession>
<comment type="catalytic activity">
    <reaction evidence="12">
        <text>N(4)-(alpha-D-Glc-(1-&gt;2)-alpha-D-Glc-(1-&gt;3)-alpha-D-Glc-(1-&gt;3)-alpha-D-Man-(1-&gt;2)-alpha-D-Man-(1-&gt;2)-alpha-D-Man-(1-&gt;3)-[alpha-D-Man-(1-&gt;2)-alpha-D-Man-(1-&gt;3)-[alpha-D-Man-(1-&gt;2)-alpha-D-Man-(1-&gt;6)]-alpha-D-Man-(1-&gt;6)]-beta-D-Man-(1-&gt;4)-beta-D-GlcNAc-(1-&gt;4)-beta-D-GlcNAc)-L-asparaginyl-[protein] + H2O = N(4)-(alpha-D-Glc-(1-&gt;3)-alpha-D-Glc-(1-&gt;3)-alpha-D-Man-(1-&gt;2)-alpha-D-Man-(1-&gt;2)-alpha-D-Man-(1-&gt;3)-[alpha-D-Man-(1-&gt;2)-alpha-D-Man-(1-&gt;3)-[alpha-D-Man-(1-&gt;2)-alpha-D-Man-(1-&gt;6)]-alpha-D-Man-(1-&gt;6)]-beta-D-Man-(1-&gt;4)-beta-D-GlcNAc-(1-&gt;4)-beta-D-GlcNAc)-L-asparaginyl-[protein] + beta-D-glucose</text>
        <dbReference type="Rhea" id="RHEA:55988"/>
        <dbReference type="Rhea" id="RHEA-COMP:12806"/>
        <dbReference type="Rhea" id="RHEA-COMP:14355"/>
        <dbReference type="ChEBI" id="CHEBI:15377"/>
        <dbReference type="ChEBI" id="CHEBI:15903"/>
        <dbReference type="ChEBI" id="CHEBI:59082"/>
        <dbReference type="ChEBI" id="CHEBI:132537"/>
        <dbReference type="EC" id="3.2.1.106"/>
    </reaction>
</comment>
<evidence type="ECO:0000256" key="5">
    <source>
        <dbReference type="ARBA" id="ARBA00022824"/>
    </source>
</evidence>
<dbReference type="InterPro" id="IPR004888">
    <property type="entry name" value="Glycoside_hydrolase_63"/>
</dbReference>
<dbReference type="SUPFAM" id="SSF48208">
    <property type="entry name" value="Six-hairpin glycosidases"/>
    <property type="match status" value="1"/>
</dbReference>
<evidence type="ECO:0000259" key="14">
    <source>
        <dbReference type="Pfam" id="PF16923"/>
    </source>
</evidence>
<keyword evidence="8" id="KW-0472">Membrane</keyword>
<dbReference type="GO" id="GO:0004573">
    <property type="term" value="F:Glc3Man9GlcNAc2 oligosaccharide glucosidase activity"/>
    <property type="evidence" value="ECO:0007669"/>
    <property type="project" value="UniProtKB-UniRule"/>
</dbReference>
<evidence type="ECO:0000313" key="16">
    <source>
        <dbReference type="Proteomes" id="UP000007264"/>
    </source>
</evidence>
<comment type="similarity">
    <text evidence="2 12">Belongs to the glycosyl hydrolase 63 family.</text>
</comment>
<dbReference type="AlphaFoldDB" id="I0Z2W2"/>
<dbReference type="GO" id="GO:0005789">
    <property type="term" value="C:endoplasmic reticulum membrane"/>
    <property type="evidence" value="ECO:0007669"/>
    <property type="project" value="UniProtKB-SubCell"/>
</dbReference>
<dbReference type="GeneID" id="17042982"/>
<dbReference type="InterPro" id="IPR008928">
    <property type="entry name" value="6-hairpin_glycosidase_sf"/>
</dbReference>
<evidence type="ECO:0000313" key="15">
    <source>
        <dbReference type="EMBL" id="EIE24981.1"/>
    </source>
</evidence>
<dbReference type="eggNOG" id="KOG2161">
    <property type="taxonomic scope" value="Eukaryota"/>
</dbReference>
<evidence type="ECO:0000256" key="11">
    <source>
        <dbReference type="ARBA" id="ARBA00038888"/>
    </source>
</evidence>
<dbReference type="KEGG" id="csl:COCSUDRAFT_65044"/>
<dbReference type="PANTHER" id="PTHR10412">
    <property type="entry name" value="MANNOSYL-OLIGOSACCHARIDE GLUCOSIDASE"/>
    <property type="match status" value="1"/>
</dbReference>
<evidence type="ECO:0000259" key="13">
    <source>
        <dbReference type="Pfam" id="PF03200"/>
    </source>
</evidence>
<proteinExistence type="inferred from homology"/>
<dbReference type="Pfam" id="PF03200">
    <property type="entry name" value="Glyco_hydro_63"/>
    <property type="match status" value="1"/>
</dbReference>
<keyword evidence="16" id="KW-1185">Reference proteome</keyword>
<gene>
    <name evidence="15" type="ORF">COCSUDRAFT_65044</name>
</gene>
<dbReference type="PANTHER" id="PTHR10412:SF11">
    <property type="entry name" value="MANNOSYL-OLIGOSACCHARIDE GLUCOSIDASE"/>
    <property type="match status" value="1"/>
</dbReference>
<evidence type="ECO:0000256" key="10">
    <source>
        <dbReference type="ARBA" id="ARBA00023295"/>
    </source>
</evidence>
<dbReference type="InterPro" id="IPR031631">
    <property type="entry name" value="Glyco_hydro_63N"/>
</dbReference>
<dbReference type="OrthoDB" id="410058at2759"/>
<evidence type="ECO:0000256" key="2">
    <source>
        <dbReference type="ARBA" id="ARBA00010833"/>
    </source>
</evidence>
<keyword evidence="6" id="KW-0735">Signal-anchor</keyword>
<dbReference type="InterPro" id="IPR012341">
    <property type="entry name" value="6hp_glycosidase-like_sf"/>
</dbReference>
<dbReference type="EC" id="3.2.1.106" evidence="11 12"/>
<evidence type="ECO:0000256" key="7">
    <source>
        <dbReference type="ARBA" id="ARBA00022989"/>
    </source>
</evidence>
<dbReference type="Gene3D" id="1.50.10.10">
    <property type="match status" value="1"/>
</dbReference>
<dbReference type="GO" id="GO:0009311">
    <property type="term" value="P:oligosaccharide metabolic process"/>
    <property type="evidence" value="ECO:0007669"/>
    <property type="project" value="UniProtKB-UniRule"/>
</dbReference>
<comment type="function">
    <text evidence="12">Cleaves the distal alpha 1,2-linked glucose residue from the Glc(3)Man(9)GlcNAc(2) oligosaccharide precursor.</text>
</comment>
<dbReference type="Proteomes" id="UP000007264">
    <property type="component" value="Unassembled WGS sequence"/>
</dbReference>
<comment type="caution">
    <text evidence="15">The sequence shown here is derived from an EMBL/GenBank/DDBJ whole genome shotgun (WGS) entry which is preliminary data.</text>
</comment>
<evidence type="ECO:0000256" key="3">
    <source>
        <dbReference type="ARBA" id="ARBA00022692"/>
    </source>
</evidence>
<dbReference type="EMBL" id="AGSI01000004">
    <property type="protein sequence ID" value="EIE24981.1"/>
    <property type="molecule type" value="Genomic_DNA"/>
</dbReference>
<sequence length="738" mass="82575">MWFDPDQPQPLEKIRHLAQERDGLQKYGWEAHDGESFGRQELYDGNVHLTTSFAKKFCEAGISTLNVLPDGLPSGADMQLAAGESEVVGSWALHMHDVSGKGRNTAKLRHLGAQTAHFHNLTTTLVDELAESVTVEVPAKRRGGSNGKRERHQLSDTVDAVPNLAVFQVTAELPLSLDFVFTGSLPPSSQGVSQMLGTAASGLWRSLGSLRRSLPYCITDLPVSIAKEPLLQRVAALSGSRLTQLLREREDAFDARFRKTFGSFTSGAPAGTDVVSKAALSNTLGGIGYFFGSSEVKLPDQGNKIVRSWPAALFTAVPSRSFFPRGFIWDEGFHQLLIRRWNERLSRDILGHWLDLLSEEGWIAREQILGEEARARVPADFIVQSPDVANPPTLFLSLADMARRIAQSGVNWDNAGSREDLEFLTAAYPRMEAWFKWFQRTQAGQLPGTFRWRGRGTAPEWDTELNRKTFASGLDDYPRSSHPSDAERHVDLYCWMTLASRALASIGSTIGVTADKVAPIRKVHTQLSDVAFLDRMHLDLGAQQYRDWGNHTEAWAEMRTPEGYVVRRTYVRMVGQPGPLPQFVPHFGYVGLFPLLLRMLPGDSRQLGAMLAQLRDESQLWTAAGLRSLSKASSLYNKYNTEHDAPYWRAPIWLNVNYLALAALKHYSRVPGESRELAGRIHDELRENILRNLVEQYNKTGYLWENYRDENGRGQGSHPFTGWTALVVLIAGETYFDI</sequence>
<keyword evidence="9" id="KW-0325">Glycoprotein</keyword>
<keyword evidence="5 12" id="KW-0256">Endoplasmic reticulum</keyword>
<name>I0Z2W2_COCSC</name>
<protein>
    <recommendedName>
        <fullName evidence="11 12">Mannosyl-oligosaccharide glucosidase</fullName>
        <ecNumber evidence="11 12">3.2.1.106</ecNumber>
    </recommendedName>
</protein>
<dbReference type="Gene3D" id="2.70.98.110">
    <property type="entry name" value="Glycosyl hydrolase family 63, N-terminal domain"/>
    <property type="match status" value="1"/>
</dbReference>
<organism evidence="15 16">
    <name type="scientific">Coccomyxa subellipsoidea (strain C-169)</name>
    <name type="common">Green microalga</name>
    <dbReference type="NCBI Taxonomy" id="574566"/>
    <lineage>
        <taxon>Eukaryota</taxon>
        <taxon>Viridiplantae</taxon>
        <taxon>Chlorophyta</taxon>
        <taxon>core chlorophytes</taxon>
        <taxon>Trebouxiophyceae</taxon>
        <taxon>Trebouxiophyceae incertae sedis</taxon>
        <taxon>Coccomyxaceae</taxon>
        <taxon>Coccomyxa</taxon>
        <taxon>Coccomyxa subellipsoidea</taxon>
    </lineage>
</organism>